<comment type="caution">
    <text evidence="3">The sequence shown here is derived from an EMBL/GenBank/DDBJ whole genome shotgun (WGS) entry which is preliminary data.</text>
</comment>
<accession>A0ABT5E158</accession>
<dbReference type="EMBL" id="JAQNDL010000002">
    <property type="protein sequence ID" value="MDC0719605.1"/>
    <property type="molecule type" value="Genomic_DNA"/>
</dbReference>
<proteinExistence type="predicted"/>
<evidence type="ECO:0000256" key="2">
    <source>
        <dbReference type="SAM" id="SignalP"/>
    </source>
</evidence>
<feature type="region of interest" description="Disordered" evidence="1">
    <location>
        <begin position="25"/>
        <end position="72"/>
    </location>
</feature>
<dbReference type="InterPro" id="IPR017946">
    <property type="entry name" value="PLC-like_Pdiesterase_TIM-brl"/>
</dbReference>
<feature type="signal peptide" evidence="2">
    <location>
        <begin position="1"/>
        <end position="23"/>
    </location>
</feature>
<dbReference type="GO" id="GO:0004435">
    <property type="term" value="F:phosphatidylinositol-4,5-bisphosphate phospholipase C activity"/>
    <property type="evidence" value="ECO:0007669"/>
    <property type="project" value="UniProtKB-EC"/>
</dbReference>
<dbReference type="Gene3D" id="3.20.20.190">
    <property type="entry name" value="Phosphatidylinositol (PI) phosphodiesterase"/>
    <property type="match status" value="1"/>
</dbReference>
<dbReference type="SUPFAM" id="SSF51695">
    <property type="entry name" value="PLC-like phosphodiesterases"/>
    <property type="match status" value="1"/>
</dbReference>
<feature type="compositionally biased region" description="Low complexity" evidence="1">
    <location>
        <begin position="34"/>
        <end position="69"/>
    </location>
</feature>
<dbReference type="PROSITE" id="PS51257">
    <property type="entry name" value="PROKAR_LIPOPROTEIN"/>
    <property type="match status" value="1"/>
</dbReference>
<sequence>MTRLGSLGWIVCTLAACSAPAGATTDGAGGTTGSTGATGSTGIIGSTGTTGDTSTGTGGTAPTTTTGDAPDGRLRLHQLQALGTHNSYHLSPGSLIKEWDYTHLPLDQQLGDQGVRKFELDLWFTGVGEPIAVYHIDLLDTASTCPTLVDCLMTLRTWSEGHPSHHPLYVMLELKSAFDPPAAQELLATLESQVLSIWPEERLIVPDDVQGAAANLRDGVAAGGWPAIDDARGKLLLVLHDGGKWREAYTAGGTAGRLLFPDAFGDLTLPFAAVHSLNDPVGDAARIDAAVAAGHLVRTRADADNIEPSAGDLSRGAAALASGAHFISTDYPPPGGDKYDYVFAIPGGMPSRCNPRTAPPDCTPAAIEAP</sequence>
<protein>
    <submittedName>
        <fullName evidence="3">Ca2+-dependent phosphoinositide-specific phospholipase C</fullName>
        <ecNumber evidence="3">3.1.4.11</ecNumber>
    </submittedName>
</protein>
<evidence type="ECO:0000256" key="1">
    <source>
        <dbReference type="SAM" id="MobiDB-lite"/>
    </source>
</evidence>
<feature type="chain" id="PRO_5045447556" evidence="2">
    <location>
        <begin position="24"/>
        <end position="370"/>
    </location>
</feature>
<keyword evidence="2" id="KW-0732">Signal</keyword>
<evidence type="ECO:0000313" key="3">
    <source>
        <dbReference type="EMBL" id="MDC0719605.1"/>
    </source>
</evidence>
<organism evidence="3 4">
    <name type="scientific">Nannocystis bainbridge</name>
    <dbReference type="NCBI Taxonomy" id="2995303"/>
    <lineage>
        <taxon>Bacteria</taxon>
        <taxon>Pseudomonadati</taxon>
        <taxon>Myxococcota</taxon>
        <taxon>Polyangia</taxon>
        <taxon>Nannocystales</taxon>
        <taxon>Nannocystaceae</taxon>
        <taxon>Nannocystis</taxon>
    </lineage>
</organism>
<dbReference type="Proteomes" id="UP001221686">
    <property type="component" value="Unassembled WGS sequence"/>
</dbReference>
<dbReference type="EC" id="3.1.4.11" evidence="3"/>
<reference evidence="3 4" key="1">
    <citation type="submission" date="2022-11" db="EMBL/GenBank/DDBJ databases">
        <title>Minimal conservation of predation-associated metabolite biosynthetic gene clusters underscores biosynthetic potential of Myxococcota including descriptions for ten novel species: Archangium lansinium sp. nov., Myxococcus landrumus sp. nov., Nannocystis bai.</title>
        <authorList>
            <person name="Ahearne A."/>
            <person name="Stevens C."/>
            <person name="Dowd S."/>
        </authorList>
    </citation>
    <scope>NUCLEOTIDE SEQUENCE [LARGE SCALE GENOMIC DNA]</scope>
    <source>
        <strain evidence="3 4">BB15-2</strain>
    </source>
</reference>
<name>A0ABT5E158_9BACT</name>
<evidence type="ECO:0000313" key="4">
    <source>
        <dbReference type="Proteomes" id="UP001221686"/>
    </source>
</evidence>
<keyword evidence="4" id="KW-1185">Reference proteome</keyword>
<dbReference type="InterPro" id="IPR032075">
    <property type="entry name" value="PI-PLC-C1"/>
</dbReference>
<dbReference type="CDD" id="cd08589">
    <property type="entry name" value="PI-PLCc_SaPLC1_like"/>
    <property type="match status" value="1"/>
</dbReference>
<dbReference type="Pfam" id="PF16670">
    <property type="entry name" value="PI-PLC-C1"/>
    <property type="match status" value="2"/>
</dbReference>
<dbReference type="RefSeq" id="WP_272088109.1">
    <property type="nucleotide sequence ID" value="NZ_JAQNDL010000002.1"/>
</dbReference>
<keyword evidence="3" id="KW-0378">Hydrolase</keyword>
<dbReference type="PROSITE" id="PS50007">
    <property type="entry name" value="PIPLC_X_DOMAIN"/>
    <property type="match status" value="1"/>
</dbReference>
<gene>
    <name evidence="3" type="ORF">POL25_22055</name>
</gene>